<gene>
    <name evidence="9" type="ORF">WJX84_011141</name>
</gene>
<dbReference type="EMBL" id="JALJOV010000293">
    <property type="protein sequence ID" value="KAK9865015.1"/>
    <property type="molecule type" value="Genomic_DNA"/>
</dbReference>
<protein>
    <recommendedName>
        <fullName evidence="3">Conserved oligomeric Golgi complex subunit 7</fullName>
    </recommendedName>
    <alternativeName>
        <fullName evidence="8">Component of oligomeric Golgi complex 7</fullName>
    </alternativeName>
</protein>
<evidence type="ECO:0000313" key="9">
    <source>
        <dbReference type="EMBL" id="KAK9865015.1"/>
    </source>
</evidence>
<evidence type="ECO:0000256" key="5">
    <source>
        <dbReference type="ARBA" id="ARBA00022927"/>
    </source>
</evidence>
<evidence type="ECO:0000256" key="4">
    <source>
        <dbReference type="ARBA" id="ARBA00022448"/>
    </source>
</evidence>
<evidence type="ECO:0000256" key="3">
    <source>
        <dbReference type="ARBA" id="ARBA00020984"/>
    </source>
</evidence>
<dbReference type="AlphaFoldDB" id="A0AAW1T664"/>
<keyword evidence="6" id="KW-0333">Golgi apparatus</keyword>
<sequence>MCNTELGYSTAGCYDAVELVQQLAARMTDLGRQAAVERLYISARIPPLQVAWDGYERAAGAEVTFPAWLPSFYDKLLAVAEGEARWCAATLPRLHPHLLLRLLAGLFARIDKSFRSRISSSSGSGRQALPMLMQLQEAATSFAAGLQPCLAGAPTSQLQELLLAADGPLRAQMPRYGEMERQQLLSDLRSIPQQDSSSDDLEALAAGLADTSPCSRMC</sequence>
<evidence type="ECO:0000256" key="7">
    <source>
        <dbReference type="ARBA" id="ARBA00023136"/>
    </source>
</evidence>
<dbReference type="GO" id="GO:0006890">
    <property type="term" value="P:retrograde vesicle-mediated transport, Golgi to endoplasmic reticulum"/>
    <property type="evidence" value="ECO:0007669"/>
    <property type="project" value="TreeGrafter"/>
</dbReference>
<proteinExistence type="inferred from homology"/>
<dbReference type="PANTHER" id="PTHR21443:SF0">
    <property type="entry name" value="CONSERVED OLIGOMERIC GOLGI COMPLEX SUBUNIT 7"/>
    <property type="match status" value="1"/>
</dbReference>
<keyword evidence="4" id="KW-0813">Transport</keyword>
<organism evidence="9 10">
    <name type="scientific">Apatococcus fuscideae</name>
    <dbReference type="NCBI Taxonomy" id="2026836"/>
    <lineage>
        <taxon>Eukaryota</taxon>
        <taxon>Viridiplantae</taxon>
        <taxon>Chlorophyta</taxon>
        <taxon>core chlorophytes</taxon>
        <taxon>Trebouxiophyceae</taxon>
        <taxon>Chlorellales</taxon>
        <taxon>Chlorellaceae</taxon>
        <taxon>Apatococcus</taxon>
    </lineage>
</organism>
<dbReference type="PANTHER" id="PTHR21443">
    <property type="entry name" value="CONSERVED OLIGOMERIC GOLGI COMPLEX COMPONENT 7"/>
    <property type="match status" value="1"/>
</dbReference>
<dbReference type="Pfam" id="PF10191">
    <property type="entry name" value="COG7"/>
    <property type="match status" value="1"/>
</dbReference>
<evidence type="ECO:0000313" key="10">
    <source>
        <dbReference type="Proteomes" id="UP001485043"/>
    </source>
</evidence>
<dbReference type="GO" id="GO:0017119">
    <property type="term" value="C:Golgi transport complex"/>
    <property type="evidence" value="ECO:0007669"/>
    <property type="project" value="InterPro"/>
</dbReference>
<reference evidence="9 10" key="1">
    <citation type="journal article" date="2024" name="Nat. Commun.">
        <title>Phylogenomics reveals the evolutionary origins of lichenization in chlorophyte algae.</title>
        <authorList>
            <person name="Puginier C."/>
            <person name="Libourel C."/>
            <person name="Otte J."/>
            <person name="Skaloud P."/>
            <person name="Haon M."/>
            <person name="Grisel S."/>
            <person name="Petersen M."/>
            <person name="Berrin J.G."/>
            <person name="Delaux P.M."/>
            <person name="Dal Grande F."/>
            <person name="Keller J."/>
        </authorList>
    </citation>
    <scope>NUCLEOTIDE SEQUENCE [LARGE SCALE GENOMIC DNA]</scope>
    <source>
        <strain evidence="9 10">SAG 2523</strain>
    </source>
</reference>
<comment type="subcellular location">
    <subcellularLocation>
        <location evidence="1">Golgi apparatus membrane</location>
        <topology evidence="1">Peripheral membrane protein</topology>
    </subcellularLocation>
</comment>
<dbReference type="Proteomes" id="UP001485043">
    <property type="component" value="Unassembled WGS sequence"/>
</dbReference>
<keyword evidence="10" id="KW-1185">Reference proteome</keyword>
<dbReference type="GO" id="GO:0000139">
    <property type="term" value="C:Golgi membrane"/>
    <property type="evidence" value="ECO:0007669"/>
    <property type="project" value="UniProtKB-SubCell"/>
</dbReference>
<evidence type="ECO:0000256" key="8">
    <source>
        <dbReference type="ARBA" id="ARBA00031345"/>
    </source>
</evidence>
<keyword evidence="7" id="KW-0472">Membrane</keyword>
<dbReference type="GO" id="GO:0007030">
    <property type="term" value="P:Golgi organization"/>
    <property type="evidence" value="ECO:0007669"/>
    <property type="project" value="TreeGrafter"/>
</dbReference>
<evidence type="ECO:0000256" key="2">
    <source>
        <dbReference type="ARBA" id="ARBA00005831"/>
    </source>
</evidence>
<name>A0AAW1T664_9CHLO</name>
<dbReference type="InterPro" id="IPR019335">
    <property type="entry name" value="COG7"/>
</dbReference>
<accession>A0AAW1T664</accession>
<evidence type="ECO:0000256" key="6">
    <source>
        <dbReference type="ARBA" id="ARBA00023034"/>
    </source>
</evidence>
<keyword evidence="5" id="KW-0653">Protein transport</keyword>
<dbReference type="GO" id="GO:0006886">
    <property type="term" value="P:intracellular protein transport"/>
    <property type="evidence" value="ECO:0007669"/>
    <property type="project" value="InterPro"/>
</dbReference>
<comment type="similarity">
    <text evidence="2">Belongs to the COG7 family.</text>
</comment>
<evidence type="ECO:0000256" key="1">
    <source>
        <dbReference type="ARBA" id="ARBA00004395"/>
    </source>
</evidence>
<comment type="caution">
    <text evidence="9">The sequence shown here is derived from an EMBL/GenBank/DDBJ whole genome shotgun (WGS) entry which is preliminary data.</text>
</comment>